<feature type="compositionally biased region" description="Polar residues" evidence="1">
    <location>
        <begin position="157"/>
        <end position="169"/>
    </location>
</feature>
<sequence>MNTKTALISIGGIGTLSGIGVAGFWFTQPKNIGEYLTSIGKTLLDTKGNTNEKEWKILYTKHKLETVPQAESKIAKLLSTDIGNNESAGITKLKQECETLFKEPISKNDDEFKAKKEKATNWCTLESPIIEEANKATANPSGNSGSSSGQGSADPVVSTSRTTTQNGLG</sequence>
<dbReference type="Proteomes" id="UP000077623">
    <property type="component" value="Unassembled WGS sequence"/>
</dbReference>
<name>A0A1A9QEB1_9MOLU</name>
<organism evidence="3 4">
    <name type="scientific">Candidatus Mycoplasma haematobovis</name>
    <dbReference type="NCBI Taxonomy" id="432608"/>
    <lineage>
        <taxon>Bacteria</taxon>
        <taxon>Bacillati</taxon>
        <taxon>Mycoplasmatota</taxon>
        <taxon>Mollicutes</taxon>
        <taxon>Mycoplasmataceae</taxon>
        <taxon>Mycoplasma</taxon>
    </lineage>
</organism>
<evidence type="ECO:0000256" key="2">
    <source>
        <dbReference type="SAM" id="Phobius"/>
    </source>
</evidence>
<dbReference type="STRING" id="432608.A6V39_00170"/>
<evidence type="ECO:0000313" key="3">
    <source>
        <dbReference type="EMBL" id="OAL10464.1"/>
    </source>
</evidence>
<reference evidence="4" key="1">
    <citation type="submission" date="2016-04" db="EMBL/GenBank/DDBJ databases">
        <authorList>
            <person name="Quiroz-Castaneda R.E."/>
            <person name="Martinez-Ocampo F."/>
        </authorList>
    </citation>
    <scope>NUCLEOTIDE SEQUENCE [LARGE SCALE GENOMIC DNA]</scope>
    <source>
        <strain evidence="4">INIFAP01</strain>
    </source>
</reference>
<feature type="region of interest" description="Disordered" evidence="1">
    <location>
        <begin position="133"/>
        <end position="169"/>
    </location>
</feature>
<keyword evidence="2" id="KW-1133">Transmembrane helix</keyword>
<accession>A0A1A9QEB1</accession>
<evidence type="ECO:0000313" key="4">
    <source>
        <dbReference type="Proteomes" id="UP000077623"/>
    </source>
</evidence>
<dbReference type="EMBL" id="LWUJ01000010">
    <property type="protein sequence ID" value="OAL10464.1"/>
    <property type="molecule type" value="Genomic_DNA"/>
</dbReference>
<keyword evidence="4" id="KW-1185">Reference proteome</keyword>
<proteinExistence type="predicted"/>
<dbReference type="AlphaFoldDB" id="A0A1A9QEB1"/>
<keyword evidence="2" id="KW-0812">Transmembrane</keyword>
<feature type="compositionally biased region" description="Low complexity" evidence="1">
    <location>
        <begin position="141"/>
        <end position="152"/>
    </location>
</feature>
<comment type="caution">
    <text evidence="3">The sequence shown here is derived from an EMBL/GenBank/DDBJ whole genome shotgun (WGS) entry which is preliminary data.</text>
</comment>
<keyword evidence="2" id="KW-0472">Membrane</keyword>
<gene>
    <name evidence="3" type="ORF">A6V39_00170</name>
</gene>
<protein>
    <submittedName>
        <fullName evidence="3">Uncharacterized protein</fullName>
    </submittedName>
</protein>
<dbReference type="RefSeq" id="WP_187149697.1">
    <property type="nucleotide sequence ID" value="NZ_LWUJ01000010.1"/>
</dbReference>
<evidence type="ECO:0000256" key="1">
    <source>
        <dbReference type="SAM" id="MobiDB-lite"/>
    </source>
</evidence>
<feature type="transmembrane region" description="Helical" evidence="2">
    <location>
        <begin position="6"/>
        <end position="26"/>
    </location>
</feature>